<dbReference type="InterPro" id="IPR029044">
    <property type="entry name" value="Nucleotide-diphossugar_trans"/>
</dbReference>
<dbReference type="GO" id="GO:0000030">
    <property type="term" value="F:mannosyltransferase activity"/>
    <property type="evidence" value="ECO:0007669"/>
    <property type="project" value="TreeGrafter"/>
</dbReference>
<dbReference type="Pfam" id="PF04488">
    <property type="entry name" value="Gly_transf_sug"/>
    <property type="match status" value="1"/>
</dbReference>
<dbReference type="GO" id="GO:0016020">
    <property type="term" value="C:membrane"/>
    <property type="evidence" value="ECO:0007669"/>
    <property type="project" value="GOC"/>
</dbReference>
<protein>
    <submittedName>
        <fullName evidence="3">Glycosyl transferase</fullName>
    </submittedName>
</protein>
<dbReference type="Gene3D" id="3.90.550.20">
    <property type="match status" value="1"/>
</dbReference>
<dbReference type="Proteomes" id="UP000452235">
    <property type="component" value="Unassembled WGS sequence"/>
</dbReference>
<dbReference type="InterPro" id="IPR051706">
    <property type="entry name" value="Glycosyltransferase_domain"/>
</dbReference>
<dbReference type="PANTHER" id="PTHR32385">
    <property type="entry name" value="MANNOSYL PHOSPHORYLINOSITOL CERAMIDE SYNTHASE"/>
    <property type="match status" value="1"/>
</dbReference>
<accession>A0A5M3YUK3</accession>
<evidence type="ECO:0000256" key="1">
    <source>
        <dbReference type="ARBA" id="ARBA00009003"/>
    </source>
</evidence>
<name>A0A5M3YUK3_ASPTE</name>
<evidence type="ECO:0000313" key="4">
    <source>
        <dbReference type="Proteomes" id="UP000452235"/>
    </source>
</evidence>
<dbReference type="GO" id="GO:0051999">
    <property type="term" value="P:mannosyl-inositol phosphorylceramide biosynthetic process"/>
    <property type="evidence" value="ECO:0007669"/>
    <property type="project" value="TreeGrafter"/>
</dbReference>
<sequence>MARRPQLLLTLLTISLVGLFSSPFQQLCYLLRLPFIWNASSAAAVISDEHDRFDVTFAAYEANSSTADAGHPSLIPPIVHHIHLGSRPPRPEWLEARETCLKHHTSWSSFIWNEESAEKLVREEFPHLYLMWKSYPYMIQRVDALRYMVLQKHGGVVLDYDLACRRSLEPLRRFEFVAPAAHPAGLSIGMMLSSPGNPYIKALVDNLPPYNYRWFYIPYVTVMFSTGCHYASTIYTLQSNRSPLRILSGPPDAPRMHMLNGQVDTPLFHHLGSSSWHNRDAWLISLFKNINQRALFAILILSLLAVTIMILLCCVCRARGRSSDEEGSTSVPKSLTKSA</sequence>
<keyword evidence="4" id="KW-1185">Reference proteome</keyword>
<dbReference type="SUPFAM" id="SSF53448">
    <property type="entry name" value="Nucleotide-diphospho-sugar transferases"/>
    <property type="match status" value="1"/>
</dbReference>
<keyword evidence="2 3" id="KW-0808">Transferase</keyword>
<evidence type="ECO:0000313" key="3">
    <source>
        <dbReference type="EMBL" id="GFF12899.1"/>
    </source>
</evidence>
<comment type="caution">
    <text evidence="3">The sequence shown here is derived from an EMBL/GenBank/DDBJ whole genome shotgun (WGS) entry which is preliminary data.</text>
</comment>
<dbReference type="PANTHER" id="PTHR32385:SF15">
    <property type="entry name" value="INOSITOL PHOSPHOCERAMIDE MANNOSYLTRANSFERASE 1"/>
    <property type="match status" value="1"/>
</dbReference>
<gene>
    <name evidence="3" type="ORF">ATEIFO6365_0002000900</name>
</gene>
<dbReference type="VEuPathDB" id="FungiDB:ATEG_01911"/>
<organism evidence="3 4">
    <name type="scientific">Aspergillus terreus</name>
    <dbReference type="NCBI Taxonomy" id="33178"/>
    <lineage>
        <taxon>Eukaryota</taxon>
        <taxon>Fungi</taxon>
        <taxon>Dikarya</taxon>
        <taxon>Ascomycota</taxon>
        <taxon>Pezizomycotina</taxon>
        <taxon>Eurotiomycetes</taxon>
        <taxon>Eurotiomycetidae</taxon>
        <taxon>Eurotiales</taxon>
        <taxon>Aspergillaceae</taxon>
        <taxon>Aspergillus</taxon>
        <taxon>Aspergillus subgen. Circumdati</taxon>
    </lineage>
</organism>
<proteinExistence type="inferred from homology"/>
<dbReference type="EMBL" id="BLJY01000002">
    <property type="protein sequence ID" value="GFF12899.1"/>
    <property type="molecule type" value="Genomic_DNA"/>
</dbReference>
<evidence type="ECO:0000256" key="2">
    <source>
        <dbReference type="ARBA" id="ARBA00022679"/>
    </source>
</evidence>
<dbReference type="OrthoDB" id="3647at2759"/>
<dbReference type="AlphaFoldDB" id="A0A5M3YUK3"/>
<comment type="similarity">
    <text evidence="1">Belongs to the glycosyltransferase 32 family.</text>
</comment>
<reference evidence="3 4" key="1">
    <citation type="submission" date="2020-01" db="EMBL/GenBank/DDBJ databases">
        <title>Aspergillus terreus IFO 6365 whole genome shotgun sequence.</title>
        <authorList>
            <person name="Kanamasa S."/>
            <person name="Takahashi H."/>
        </authorList>
    </citation>
    <scope>NUCLEOTIDE SEQUENCE [LARGE SCALE GENOMIC DNA]</scope>
    <source>
        <strain evidence="3 4">IFO 6365</strain>
    </source>
</reference>
<dbReference type="InterPro" id="IPR007577">
    <property type="entry name" value="GlycoTrfase_DXD_sugar-bd_CS"/>
</dbReference>